<evidence type="ECO:0000256" key="7">
    <source>
        <dbReference type="ARBA" id="ARBA00022777"/>
    </source>
</evidence>
<dbReference type="PANTHER" id="PTHR45436">
    <property type="entry name" value="SENSOR HISTIDINE KINASE YKOH"/>
    <property type="match status" value="1"/>
</dbReference>
<gene>
    <name evidence="15" type="ORF">K3769_31735</name>
</gene>
<feature type="region of interest" description="Disordered" evidence="11">
    <location>
        <begin position="455"/>
        <end position="490"/>
    </location>
</feature>
<dbReference type="InterPro" id="IPR004358">
    <property type="entry name" value="Sig_transdc_His_kin-like_C"/>
</dbReference>
<dbReference type="Gene3D" id="6.10.340.10">
    <property type="match status" value="1"/>
</dbReference>
<dbReference type="InterPro" id="IPR003660">
    <property type="entry name" value="HAMP_dom"/>
</dbReference>
<dbReference type="CDD" id="cd06225">
    <property type="entry name" value="HAMP"/>
    <property type="match status" value="1"/>
</dbReference>
<evidence type="ECO:0000256" key="9">
    <source>
        <dbReference type="ARBA" id="ARBA00023012"/>
    </source>
</evidence>
<dbReference type="Pfam" id="PF00672">
    <property type="entry name" value="HAMP"/>
    <property type="match status" value="1"/>
</dbReference>
<evidence type="ECO:0000256" key="4">
    <source>
        <dbReference type="ARBA" id="ARBA00022553"/>
    </source>
</evidence>
<evidence type="ECO:0000259" key="14">
    <source>
        <dbReference type="PROSITE" id="PS50885"/>
    </source>
</evidence>
<feature type="region of interest" description="Disordered" evidence="11">
    <location>
        <begin position="391"/>
        <end position="417"/>
    </location>
</feature>
<feature type="domain" description="Histidine kinase" evidence="13">
    <location>
        <begin position="258"/>
        <end position="528"/>
    </location>
</feature>
<dbReference type="SUPFAM" id="SSF158472">
    <property type="entry name" value="HAMP domain-like"/>
    <property type="match status" value="1"/>
</dbReference>
<dbReference type="InterPro" id="IPR003661">
    <property type="entry name" value="HisK_dim/P_dom"/>
</dbReference>
<dbReference type="CDD" id="cd00082">
    <property type="entry name" value="HisKA"/>
    <property type="match status" value="1"/>
</dbReference>
<keyword evidence="8 12" id="KW-1133">Transmembrane helix</keyword>
<dbReference type="InterPro" id="IPR036890">
    <property type="entry name" value="HATPase_C_sf"/>
</dbReference>
<evidence type="ECO:0000259" key="13">
    <source>
        <dbReference type="PROSITE" id="PS50109"/>
    </source>
</evidence>
<dbReference type="InterPro" id="IPR003594">
    <property type="entry name" value="HATPase_dom"/>
</dbReference>
<evidence type="ECO:0000313" key="15">
    <source>
        <dbReference type="EMBL" id="MCX4237262.1"/>
    </source>
</evidence>
<dbReference type="InterPro" id="IPR050428">
    <property type="entry name" value="TCS_sensor_his_kinase"/>
</dbReference>
<feature type="compositionally biased region" description="Acidic residues" evidence="11">
    <location>
        <begin position="533"/>
        <end position="546"/>
    </location>
</feature>
<comment type="subcellular location">
    <subcellularLocation>
        <location evidence="2">Cell membrane</location>
    </subcellularLocation>
</comment>
<feature type="domain" description="HAMP" evidence="14">
    <location>
        <begin position="190"/>
        <end position="243"/>
    </location>
</feature>
<evidence type="ECO:0000256" key="1">
    <source>
        <dbReference type="ARBA" id="ARBA00000085"/>
    </source>
</evidence>
<dbReference type="SMART" id="SM00388">
    <property type="entry name" value="HisKA"/>
    <property type="match status" value="1"/>
</dbReference>
<dbReference type="CDD" id="cd00075">
    <property type="entry name" value="HATPase"/>
    <property type="match status" value="1"/>
</dbReference>
<proteinExistence type="predicted"/>
<dbReference type="SUPFAM" id="SSF55874">
    <property type="entry name" value="ATPase domain of HSP90 chaperone/DNA topoisomerase II/histidine kinase"/>
    <property type="match status" value="1"/>
</dbReference>
<name>A0ABT3VBE0_9ACTN</name>
<keyword evidence="10 12" id="KW-0472">Membrane</keyword>
<reference evidence="15" key="1">
    <citation type="journal article" date="2022" name="bioRxiv">
        <title>Discovery and biosynthetic assessment of Streptomyces ortus sp nov. isolated from a deep-sea sponge.</title>
        <authorList>
            <person name="Williams S.E."/>
        </authorList>
    </citation>
    <scope>NUCLEOTIDE SEQUENCE</scope>
    <source>
        <strain evidence="15">A15ISP2-DRY2</strain>
    </source>
</reference>
<comment type="caution">
    <text evidence="15">The sequence shown here is derived from an EMBL/GenBank/DDBJ whole genome shotgun (WGS) entry which is preliminary data.</text>
</comment>
<keyword evidence="16" id="KW-1185">Reference proteome</keyword>
<evidence type="ECO:0000256" key="8">
    <source>
        <dbReference type="ARBA" id="ARBA00022989"/>
    </source>
</evidence>
<feature type="compositionally biased region" description="Basic and acidic residues" evidence="11">
    <location>
        <begin position="547"/>
        <end position="566"/>
    </location>
</feature>
<dbReference type="PROSITE" id="PS50109">
    <property type="entry name" value="HIS_KIN"/>
    <property type="match status" value="1"/>
</dbReference>
<dbReference type="SUPFAM" id="SSF47384">
    <property type="entry name" value="Homodimeric domain of signal transducing histidine kinase"/>
    <property type="match status" value="1"/>
</dbReference>
<feature type="transmembrane region" description="Helical" evidence="12">
    <location>
        <begin position="166"/>
        <end position="189"/>
    </location>
</feature>
<dbReference type="SMART" id="SM00387">
    <property type="entry name" value="HATPase_c"/>
    <property type="match status" value="1"/>
</dbReference>
<evidence type="ECO:0000256" key="10">
    <source>
        <dbReference type="ARBA" id="ARBA00023136"/>
    </source>
</evidence>
<dbReference type="Proteomes" id="UP001165590">
    <property type="component" value="Unassembled WGS sequence"/>
</dbReference>
<evidence type="ECO:0000256" key="6">
    <source>
        <dbReference type="ARBA" id="ARBA00022692"/>
    </source>
</evidence>
<dbReference type="Pfam" id="PF00512">
    <property type="entry name" value="HisKA"/>
    <property type="match status" value="1"/>
</dbReference>
<dbReference type="EC" id="2.7.13.3" evidence="3"/>
<evidence type="ECO:0000256" key="5">
    <source>
        <dbReference type="ARBA" id="ARBA00022679"/>
    </source>
</evidence>
<keyword evidence="9" id="KW-0902">Two-component regulatory system</keyword>
<evidence type="ECO:0000256" key="11">
    <source>
        <dbReference type="SAM" id="MobiDB-lite"/>
    </source>
</evidence>
<organism evidence="15 16">
    <name type="scientific">Streptomyces ortus</name>
    <dbReference type="NCBI Taxonomy" id="2867268"/>
    <lineage>
        <taxon>Bacteria</taxon>
        <taxon>Bacillati</taxon>
        <taxon>Actinomycetota</taxon>
        <taxon>Actinomycetes</taxon>
        <taxon>Kitasatosporales</taxon>
        <taxon>Streptomycetaceae</taxon>
        <taxon>Streptomyces</taxon>
    </lineage>
</organism>
<accession>A0ABT3VBE0</accession>
<dbReference type="Pfam" id="PF02518">
    <property type="entry name" value="HATPase_c"/>
    <property type="match status" value="1"/>
</dbReference>
<protein>
    <recommendedName>
        <fullName evidence="3">histidine kinase</fullName>
        <ecNumber evidence="3">2.7.13.3</ecNumber>
    </recommendedName>
</protein>
<dbReference type="PANTHER" id="PTHR45436:SF5">
    <property type="entry name" value="SENSOR HISTIDINE KINASE TRCS"/>
    <property type="match status" value="1"/>
</dbReference>
<dbReference type="RefSeq" id="WP_267029688.1">
    <property type="nucleotide sequence ID" value="NZ_JAIFZO010000002.1"/>
</dbReference>
<keyword evidence="5" id="KW-0808">Transferase</keyword>
<feature type="region of interest" description="Disordered" evidence="11">
    <location>
        <begin position="524"/>
        <end position="566"/>
    </location>
</feature>
<evidence type="ECO:0000256" key="2">
    <source>
        <dbReference type="ARBA" id="ARBA00004236"/>
    </source>
</evidence>
<keyword evidence="6 12" id="KW-0812">Transmembrane</keyword>
<dbReference type="PROSITE" id="PS50885">
    <property type="entry name" value="HAMP"/>
    <property type="match status" value="1"/>
</dbReference>
<evidence type="ECO:0000313" key="16">
    <source>
        <dbReference type="Proteomes" id="UP001165590"/>
    </source>
</evidence>
<dbReference type="EMBL" id="JAIFZO010000002">
    <property type="protein sequence ID" value="MCX4237262.1"/>
    <property type="molecule type" value="Genomic_DNA"/>
</dbReference>
<keyword evidence="7 15" id="KW-0418">Kinase</keyword>
<dbReference type="InterPro" id="IPR036097">
    <property type="entry name" value="HisK_dim/P_sf"/>
</dbReference>
<dbReference type="GO" id="GO:0016301">
    <property type="term" value="F:kinase activity"/>
    <property type="evidence" value="ECO:0007669"/>
    <property type="project" value="UniProtKB-KW"/>
</dbReference>
<dbReference type="SMART" id="SM00304">
    <property type="entry name" value="HAMP"/>
    <property type="match status" value="1"/>
</dbReference>
<keyword evidence="4" id="KW-0597">Phosphoprotein</keyword>
<dbReference type="Gene3D" id="1.10.287.130">
    <property type="match status" value="1"/>
</dbReference>
<dbReference type="Gene3D" id="3.30.565.10">
    <property type="entry name" value="Histidine kinase-like ATPase, C-terminal domain"/>
    <property type="match status" value="1"/>
</dbReference>
<dbReference type="PRINTS" id="PR00344">
    <property type="entry name" value="BCTRLSENSOR"/>
</dbReference>
<evidence type="ECO:0000256" key="12">
    <source>
        <dbReference type="SAM" id="Phobius"/>
    </source>
</evidence>
<comment type="catalytic activity">
    <reaction evidence="1">
        <text>ATP + protein L-histidine = ADP + protein N-phospho-L-histidine.</text>
        <dbReference type="EC" id="2.7.13.3"/>
    </reaction>
</comment>
<evidence type="ECO:0000256" key="3">
    <source>
        <dbReference type="ARBA" id="ARBA00012438"/>
    </source>
</evidence>
<dbReference type="InterPro" id="IPR005467">
    <property type="entry name" value="His_kinase_dom"/>
</dbReference>
<sequence>MRRPRLPSPRSLRGRLVLIAGLLATSAVLLCQFAGLTVLRGWLTDQVDDRLGHFRPPDRVYSDIAADRAMPPPDPDSALPSDYRVYFYDEDGSLLHDSLGGGAAPGPLLPRRAAELRLPVGRPTTVRSEDGSSGSGWRVISYRGPDRMRTVVALPLDTVDGATAKLLWLSLGLGLAVAVGVVALGNGAVRLGLRPLTRVERTAQHITEGALELNVPVADPDTEVGRLGLALNTMLDRLRTALHRKEASERQLRHFMADAGHELRTPLTAIQGFAELLLDEPGMSGRRRREAHALIAHNADRMSRLVDDLFLLATLGDTPAAHREPVDLLSLAADAIATTAIRHPRRPITLEPLATHPADPGRGLDIVETPGDPHQLAQVVGNLLSNACTHTEDDSPVHVRVGTGRVPDGVRPGSGRPLRPGAPVCVVEVADNGPGIRPDEAARVFDRFYRATPLGRPAVAGPDADLDTGVCADRGTGPDTGPPAGSEPGSGLGLAIAAAIAAAHGGRLELDNRPGVGCTFRLLLPDTTTAPNDDTDEPGEPDEPDERYESYESYERDVPERRQDHR</sequence>